<keyword evidence="3" id="KW-1003">Cell membrane</keyword>
<dbReference type="Proteomes" id="UP000467488">
    <property type="component" value="Chromosome"/>
</dbReference>
<evidence type="ECO:0000259" key="10">
    <source>
        <dbReference type="Pfam" id="PF02665"/>
    </source>
</evidence>
<evidence type="ECO:0000256" key="2">
    <source>
        <dbReference type="ARBA" id="ARBA00022448"/>
    </source>
</evidence>
<dbReference type="GO" id="GO:0019645">
    <property type="term" value="P:anaerobic electron transport chain"/>
    <property type="evidence" value="ECO:0007669"/>
    <property type="project" value="TreeGrafter"/>
</dbReference>
<dbReference type="GO" id="GO:0020037">
    <property type="term" value="F:heme binding"/>
    <property type="evidence" value="ECO:0007669"/>
    <property type="project" value="TreeGrafter"/>
</dbReference>
<proteinExistence type="predicted"/>
<evidence type="ECO:0000256" key="4">
    <source>
        <dbReference type="ARBA" id="ARBA00022692"/>
    </source>
</evidence>
<sequence length="51" mass="6142">MQFLNMFFFDIYPYIAGAVFLIGSWLRYDYGQYTWRAANHDRPARCWIAKG</sequence>
<dbReference type="AlphaFoldDB" id="A0A8S0FW25"/>
<keyword evidence="2" id="KW-0813">Transport</keyword>
<keyword evidence="6 9" id="KW-1133">Transmembrane helix</keyword>
<dbReference type="Pfam" id="PF02665">
    <property type="entry name" value="Nitrate_red_gam"/>
    <property type="match status" value="1"/>
</dbReference>
<dbReference type="PANTHER" id="PTHR30598:SF3">
    <property type="entry name" value="RESPIRATORY NITRATE REDUCTASE 1 GAMMA CHAIN"/>
    <property type="match status" value="1"/>
</dbReference>
<evidence type="ECO:0000313" key="11">
    <source>
        <dbReference type="EMBL" id="BBU84372.1"/>
    </source>
</evidence>
<accession>A0A8S0FW25</accession>
<organism evidence="11 12">
    <name type="scientific">Escherichia coli</name>
    <dbReference type="NCBI Taxonomy" id="562"/>
    <lineage>
        <taxon>Bacteria</taxon>
        <taxon>Pseudomonadati</taxon>
        <taxon>Pseudomonadota</taxon>
        <taxon>Gammaproteobacteria</taxon>
        <taxon>Enterobacterales</taxon>
        <taxon>Enterobacteriaceae</taxon>
        <taxon>Escherichia</taxon>
    </lineage>
</organism>
<evidence type="ECO:0000256" key="8">
    <source>
        <dbReference type="ARBA" id="ARBA00023136"/>
    </source>
</evidence>
<dbReference type="InterPro" id="IPR036197">
    <property type="entry name" value="NarG-like_sf"/>
</dbReference>
<feature type="transmembrane region" description="Helical" evidence="9">
    <location>
        <begin position="6"/>
        <end position="26"/>
    </location>
</feature>
<keyword evidence="8 9" id="KW-0472">Membrane</keyword>
<evidence type="ECO:0000256" key="3">
    <source>
        <dbReference type="ARBA" id="ARBA00022475"/>
    </source>
</evidence>
<dbReference type="InterPro" id="IPR023234">
    <property type="entry name" value="NarG-like_domain"/>
</dbReference>
<evidence type="ECO:0000256" key="7">
    <source>
        <dbReference type="ARBA" id="ARBA00023002"/>
    </source>
</evidence>
<dbReference type="SUPFAM" id="SSF103501">
    <property type="entry name" value="Respiratory nitrate reductase 1 gamma chain"/>
    <property type="match status" value="1"/>
</dbReference>
<evidence type="ECO:0000256" key="6">
    <source>
        <dbReference type="ARBA" id="ARBA00022989"/>
    </source>
</evidence>
<dbReference type="GO" id="GO:0008940">
    <property type="term" value="F:nitrate reductase activity"/>
    <property type="evidence" value="ECO:0007669"/>
    <property type="project" value="TreeGrafter"/>
</dbReference>
<reference evidence="11 12" key="1">
    <citation type="submission" date="2020-01" db="EMBL/GenBank/DDBJ databases">
        <title>Dynamics of blaIMP-6 dissemination in carbapenem resistant Enterobacteriacea isolated from regional surveillance in Osaka, Japan.</title>
        <authorList>
            <person name="Abe R."/>
            <person name="Akeda Y."/>
            <person name="Sugawara Y."/>
            <person name="Yamamoto N."/>
            <person name="Tomono K."/>
            <person name="Takeuchi D."/>
            <person name="Kawahara R."/>
            <person name="Hamada S."/>
        </authorList>
    </citation>
    <scope>NUCLEOTIDE SEQUENCE [LARGE SCALE GENOMIC DNA]</scope>
    <source>
        <strain evidence="11 12">E300</strain>
    </source>
</reference>
<keyword evidence="5" id="KW-0249">Electron transport</keyword>
<dbReference type="PANTHER" id="PTHR30598">
    <property type="entry name" value="NITRATE REDUCTASE PRIVATE CHAPERONE, REDOX ENZYME MATURATION PROTEIN REMP FAMILY"/>
    <property type="match status" value="1"/>
</dbReference>
<name>A0A8S0FW25_ECOLX</name>
<evidence type="ECO:0000256" key="1">
    <source>
        <dbReference type="ARBA" id="ARBA00004651"/>
    </source>
</evidence>
<dbReference type="Gene3D" id="1.20.950.20">
    <property type="entry name" value="Transmembrane di-heme cytochromes, Chain C"/>
    <property type="match status" value="1"/>
</dbReference>
<protein>
    <recommendedName>
        <fullName evidence="10">NarG-like domain-containing protein</fullName>
    </recommendedName>
</protein>
<gene>
    <name evidence="11" type="ORF">EIMP300_57720</name>
</gene>
<evidence type="ECO:0000256" key="5">
    <source>
        <dbReference type="ARBA" id="ARBA00022982"/>
    </source>
</evidence>
<keyword evidence="4 9" id="KW-0812">Transmembrane</keyword>
<evidence type="ECO:0000256" key="9">
    <source>
        <dbReference type="SAM" id="Phobius"/>
    </source>
</evidence>
<dbReference type="EMBL" id="AP022360">
    <property type="protein sequence ID" value="BBU84372.1"/>
    <property type="molecule type" value="Genomic_DNA"/>
</dbReference>
<dbReference type="GO" id="GO:0005886">
    <property type="term" value="C:plasma membrane"/>
    <property type="evidence" value="ECO:0007669"/>
    <property type="project" value="UniProtKB-SubCell"/>
</dbReference>
<comment type="subcellular location">
    <subcellularLocation>
        <location evidence="1">Cell membrane</location>
        <topology evidence="1">Multi-pass membrane protein</topology>
    </subcellularLocation>
</comment>
<feature type="domain" description="NarG-like" evidence="10">
    <location>
        <begin position="5"/>
        <end position="38"/>
    </location>
</feature>
<keyword evidence="7" id="KW-0560">Oxidoreductase</keyword>
<dbReference type="GO" id="GO:0009055">
    <property type="term" value="F:electron transfer activity"/>
    <property type="evidence" value="ECO:0007669"/>
    <property type="project" value="TreeGrafter"/>
</dbReference>
<evidence type="ECO:0000313" key="12">
    <source>
        <dbReference type="Proteomes" id="UP000467488"/>
    </source>
</evidence>
<dbReference type="InterPro" id="IPR051936">
    <property type="entry name" value="Heme-iron_electron_transfer"/>
</dbReference>